<keyword evidence="6" id="KW-1185">Reference proteome</keyword>
<dbReference type="Proteomes" id="UP000245942">
    <property type="component" value="Unassembled WGS sequence"/>
</dbReference>
<evidence type="ECO:0000256" key="1">
    <source>
        <dbReference type="ARBA" id="ARBA00022723"/>
    </source>
</evidence>
<dbReference type="CDD" id="cd08681">
    <property type="entry name" value="C2_fungal_Inn1p-like"/>
    <property type="match status" value="1"/>
</dbReference>
<dbReference type="RefSeq" id="XP_025348610.1">
    <property type="nucleotide sequence ID" value="XM_025490272.1"/>
</dbReference>
<dbReference type="SMART" id="SM00239">
    <property type="entry name" value="C2"/>
    <property type="match status" value="1"/>
</dbReference>
<sequence>MSSSASTLAAEPKRKGTLACVVLKAKNLPNKRSIGKQDPFAVLSIGEEKQRTKPDKRGGQHPNWDEQLHFEIYDDAEDVITESDSTGAKSGASSSSSVVKKPTKKMLKVACYADDSKEPDFIAEGLVDLTDVLKTGEFDEWVTIRHKDRYCGEVYLELTFFSAAPRPKKTK</sequence>
<dbReference type="InterPro" id="IPR035892">
    <property type="entry name" value="C2_domain_sf"/>
</dbReference>
<keyword evidence="2" id="KW-0106">Calcium</keyword>
<name>A0A316U874_9BASI</name>
<dbReference type="Pfam" id="PF00168">
    <property type="entry name" value="C2"/>
    <property type="match status" value="2"/>
</dbReference>
<dbReference type="PROSITE" id="PS50004">
    <property type="entry name" value="C2"/>
    <property type="match status" value="1"/>
</dbReference>
<feature type="compositionally biased region" description="Basic and acidic residues" evidence="3">
    <location>
        <begin position="46"/>
        <end position="63"/>
    </location>
</feature>
<dbReference type="GO" id="GO:0046872">
    <property type="term" value="F:metal ion binding"/>
    <property type="evidence" value="ECO:0007669"/>
    <property type="project" value="UniProtKB-KW"/>
</dbReference>
<proteinExistence type="predicted"/>
<dbReference type="Gene3D" id="2.60.40.150">
    <property type="entry name" value="C2 domain"/>
    <property type="match status" value="1"/>
</dbReference>
<dbReference type="AlphaFoldDB" id="A0A316U874"/>
<keyword evidence="1" id="KW-0479">Metal-binding</keyword>
<evidence type="ECO:0000313" key="5">
    <source>
        <dbReference type="EMBL" id="PWN21450.1"/>
    </source>
</evidence>
<dbReference type="InterPro" id="IPR000008">
    <property type="entry name" value="C2_dom"/>
</dbReference>
<dbReference type="GeneID" id="37012006"/>
<dbReference type="PANTHER" id="PTHR46502">
    <property type="entry name" value="C2 DOMAIN-CONTAINING"/>
    <property type="match status" value="1"/>
</dbReference>
<organism evidence="5 6">
    <name type="scientific">Pseudomicrostroma glucosiphilum</name>
    <dbReference type="NCBI Taxonomy" id="1684307"/>
    <lineage>
        <taxon>Eukaryota</taxon>
        <taxon>Fungi</taxon>
        <taxon>Dikarya</taxon>
        <taxon>Basidiomycota</taxon>
        <taxon>Ustilaginomycotina</taxon>
        <taxon>Exobasidiomycetes</taxon>
        <taxon>Microstromatales</taxon>
        <taxon>Microstromatales incertae sedis</taxon>
        <taxon>Pseudomicrostroma</taxon>
    </lineage>
</organism>
<evidence type="ECO:0000313" key="6">
    <source>
        <dbReference type="Proteomes" id="UP000245942"/>
    </source>
</evidence>
<dbReference type="EMBL" id="KZ819325">
    <property type="protein sequence ID" value="PWN21450.1"/>
    <property type="molecule type" value="Genomic_DNA"/>
</dbReference>
<dbReference type="OrthoDB" id="270970at2759"/>
<accession>A0A316U874</accession>
<dbReference type="SUPFAM" id="SSF49562">
    <property type="entry name" value="C2 domain (Calcium/lipid-binding domain, CaLB)"/>
    <property type="match status" value="1"/>
</dbReference>
<reference evidence="5 6" key="1">
    <citation type="journal article" date="2018" name="Mol. Biol. Evol.">
        <title>Broad Genomic Sampling Reveals a Smut Pathogenic Ancestry of the Fungal Clade Ustilaginomycotina.</title>
        <authorList>
            <person name="Kijpornyongpan T."/>
            <person name="Mondo S.J."/>
            <person name="Barry K."/>
            <person name="Sandor L."/>
            <person name="Lee J."/>
            <person name="Lipzen A."/>
            <person name="Pangilinan J."/>
            <person name="LaButti K."/>
            <person name="Hainaut M."/>
            <person name="Henrissat B."/>
            <person name="Grigoriev I.V."/>
            <person name="Spatafora J.W."/>
            <person name="Aime M.C."/>
        </authorList>
    </citation>
    <scope>NUCLEOTIDE SEQUENCE [LARGE SCALE GENOMIC DNA]</scope>
    <source>
        <strain evidence="5 6">MCA 4718</strain>
    </source>
</reference>
<evidence type="ECO:0000259" key="4">
    <source>
        <dbReference type="PROSITE" id="PS50004"/>
    </source>
</evidence>
<dbReference type="STRING" id="1684307.A0A316U874"/>
<dbReference type="InterPro" id="IPR037791">
    <property type="entry name" value="C2_fungal_Inn1"/>
</dbReference>
<dbReference type="PANTHER" id="PTHR46502:SF2">
    <property type="entry name" value="16 KDA PHLOEM PROTEIN 2"/>
    <property type="match status" value="1"/>
</dbReference>
<feature type="non-terminal residue" evidence="5">
    <location>
        <position position="171"/>
    </location>
</feature>
<evidence type="ECO:0000256" key="3">
    <source>
        <dbReference type="SAM" id="MobiDB-lite"/>
    </source>
</evidence>
<protein>
    <recommendedName>
        <fullName evidence="4">C2 domain-containing protein</fullName>
    </recommendedName>
</protein>
<evidence type="ECO:0000256" key="2">
    <source>
        <dbReference type="ARBA" id="ARBA00022837"/>
    </source>
</evidence>
<feature type="region of interest" description="Disordered" evidence="3">
    <location>
        <begin position="39"/>
        <end position="63"/>
    </location>
</feature>
<feature type="domain" description="C2" evidence="4">
    <location>
        <begin position="1"/>
        <end position="142"/>
    </location>
</feature>
<gene>
    <name evidence="5" type="ORF">BCV69DRAFT_248048</name>
</gene>